<feature type="transmembrane region" description="Helical" evidence="1">
    <location>
        <begin position="21"/>
        <end position="45"/>
    </location>
</feature>
<keyword evidence="3" id="KW-1185">Reference proteome</keyword>
<accession>A0ABW6V785</accession>
<keyword evidence="1" id="KW-0812">Transmembrane</keyword>
<dbReference type="RefSeq" id="WP_157545857.1">
    <property type="nucleotide sequence ID" value="NZ_BBYK01000061.1"/>
</dbReference>
<dbReference type="EMBL" id="JBIAXI010000011">
    <property type="protein sequence ID" value="MFF4775184.1"/>
    <property type="molecule type" value="Genomic_DNA"/>
</dbReference>
<comment type="caution">
    <text evidence="2">The sequence shown here is derived from an EMBL/GenBank/DDBJ whole genome shotgun (WGS) entry which is preliminary data.</text>
</comment>
<sequence length="46" mass="4874">MRRAPRGPGASTERGTPVMKFATTIMCSAQIGAWLLIGALALLMAR</sequence>
<evidence type="ECO:0000313" key="2">
    <source>
        <dbReference type="EMBL" id="MFF4775184.1"/>
    </source>
</evidence>
<proteinExistence type="predicted"/>
<dbReference type="Proteomes" id="UP001602119">
    <property type="component" value="Unassembled WGS sequence"/>
</dbReference>
<gene>
    <name evidence="2" type="ORF">ACFY05_20235</name>
</gene>
<name>A0ABW6V785_MICFU</name>
<keyword evidence="1" id="KW-1133">Transmembrane helix</keyword>
<protein>
    <submittedName>
        <fullName evidence="2">Uncharacterized protein</fullName>
    </submittedName>
</protein>
<evidence type="ECO:0000256" key="1">
    <source>
        <dbReference type="SAM" id="Phobius"/>
    </source>
</evidence>
<keyword evidence="1" id="KW-0472">Membrane</keyword>
<organism evidence="2 3">
    <name type="scientific">Microtetraspora fusca</name>
    <dbReference type="NCBI Taxonomy" id="1997"/>
    <lineage>
        <taxon>Bacteria</taxon>
        <taxon>Bacillati</taxon>
        <taxon>Actinomycetota</taxon>
        <taxon>Actinomycetes</taxon>
        <taxon>Streptosporangiales</taxon>
        <taxon>Streptosporangiaceae</taxon>
        <taxon>Microtetraspora</taxon>
    </lineage>
</organism>
<reference evidence="2 3" key="1">
    <citation type="submission" date="2024-10" db="EMBL/GenBank/DDBJ databases">
        <title>The Natural Products Discovery Center: Release of the First 8490 Sequenced Strains for Exploring Actinobacteria Biosynthetic Diversity.</title>
        <authorList>
            <person name="Kalkreuter E."/>
            <person name="Kautsar S.A."/>
            <person name="Yang D."/>
            <person name="Bader C.D."/>
            <person name="Teijaro C.N."/>
            <person name="Fluegel L."/>
            <person name="Davis C.M."/>
            <person name="Simpson J.R."/>
            <person name="Lauterbach L."/>
            <person name="Steele A.D."/>
            <person name="Gui C."/>
            <person name="Meng S."/>
            <person name="Li G."/>
            <person name="Viehrig K."/>
            <person name="Ye F."/>
            <person name="Su P."/>
            <person name="Kiefer A.F."/>
            <person name="Nichols A."/>
            <person name="Cepeda A.J."/>
            <person name="Yan W."/>
            <person name="Fan B."/>
            <person name="Jiang Y."/>
            <person name="Adhikari A."/>
            <person name="Zheng C.-J."/>
            <person name="Schuster L."/>
            <person name="Cowan T.M."/>
            <person name="Smanski M.J."/>
            <person name="Chevrette M.G."/>
            <person name="De Carvalho L.P.S."/>
            <person name="Shen B."/>
        </authorList>
    </citation>
    <scope>NUCLEOTIDE SEQUENCE [LARGE SCALE GENOMIC DNA]</scope>
    <source>
        <strain evidence="2 3">NPDC001281</strain>
    </source>
</reference>
<evidence type="ECO:0000313" key="3">
    <source>
        <dbReference type="Proteomes" id="UP001602119"/>
    </source>
</evidence>